<dbReference type="RefSeq" id="XP_012897456.1">
    <property type="nucleotide sequence ID" value="XM_013042002.1"/>
</dbReference>
<dbReference type="GeneID" id="24920396"/>
<name>D8M6J0_BLAHO</name>
<feature type="compositionally biased region" description="Low complexity" evidence="1">
    <location>
        <begin position="207"/>
        <end position="218"/>
    </location>
</feature>
<protein>
    <submittedName>
        <fullName evidence="2">Uncharacterized protein</fullName>
    </submittedName>
</protein>
<feature type="compositionally biased region" description="Polar residues" evidence="1">
    <location>
        <begin position="1"/>
        <end position="11"/>
    </location>
</feature>
<reference evidence="2" key="1">
    <citation type="submission" date="2010-02" db="EMBL/GenBank/DDBJ databases">
        <title>Sequencing and annotation of the Blastocystis hominis genome.</title>
        <authorList>
            <person name="Wincker P."/>
        </authorList>
    </citation>
    <scope>NUCLEOTIDE SEQUENCE</scope>
    <source>
        <strain evidence="2">Singapore isolate B</strain>
    </source>
</reference>
<evidence type="ECO:0000313" key="3">
    <source>
        <dbReference type="Proteomes" id="UP000008312"/>
    </source>
</evidence>
<evidence type="ECO:0000256" key="1">
    <source>
        <dbReference type="SAM" id="MobiDB-lite"/>
    </source>
</evidence>
<dbReference type="OrthoDB" id="10613904at2759"/>
<dbReference type="AlphaFoldDB" id="D8M6J0"/>
<dbReference type="EMBL" id="FN668661">
    <property type="protein sequence ID" value="CBK23408.2"/>
    <property type="molecule type" value="Genomic_DNA"/>
</dbReference>
<accession>D8M6J0</accession>
<evidence type="ECO:0000313" key="2">
    <source>
        <dbReference type="EMBL" id="CBK23408.2"/>
    </source>
</evidence>
<proteinExistence type="predicted"/>
<dbReference type="Proteomes" id="UP000008312">
    <property type="component" value="Unassembled WGS sequence"/>
</dbReference>
<feature type="region of interest" description="Disordered" evidence="1">
    <location>
        <begin position="1"/>
        <end position="20"/>
    </location>
</feature>
<feature type="region of interest" description="Disordered" evidence="1">
    <location>
        <begin position="129"/>
        <end position="220"/>
    </location>
</feature>
<sequence length="237" mass="27493">MQQSESFQKQLQEAEAREQATYRALEEKRKSYDALLVTQLADAAAKERLQGETETQKTELQRLRQVQDDLDRKIRDLEIQHTELLRQTGSLQSQIEEKTRCVKEMEQMMNTERTRSLLEVARLRETLRKRKRKGERAQQEEEEEDKRESTPSINATPIKVVNSPSSFIQSERKRSSSFTEKEEEEEEEEEEEGEEGREGEAGRRVNTSTDTSSTVLSDMLNNLSNVVNELGQQLNPS</sequence>
<gene>
    <name evidence="2" type="ORF">GSBLH_T00003291001</name>
</gene>
<dbReference type="InParanoid" id="D8M6J0"/>
<organism evidence="2">
    <name type="scientific">Blastocystis hominis</name>
    <dbReference type="NCBI Taxonomy" id="12968"/>
    <lineage>
        <taxon>Eukaryota</taxon>
        <taxon>Sar</taxon>
        <taxon>Stramenopiles</taxon>
        <taxon>Bigyra</taxon>
        <taxon>Opalozoa</taxon>
        <taxon>Opalinata</taxon>
        <taxon>Blastocystidae</taxon>
        <taxon>Blastocystis</taxon>
    </lineage>
</organism>
<keyword evidence="3" id="KW-1185">Reference proteome</keyword>
<feature type="compositionally biased region" description="Acidic residues" evidence="1">
    <location>
        <begin position="181"/>
        <end position="195"/>
    </location>
</feature>